<evidence type="ECO:0000313" key="10">
    <source>
        <dbReference type="EMBL" id="QMO43819.1"/>
    </source>
</evidence>
<evidence type="ECO:0000256" key="2">
    <source>
        <dbReference type="ARBA" id="ARBA00022475"/>
    </source>
</evidence>
<dbReference type="RefSeq" id="WP_001253824.1">
    <property type="nucleotide sequence ID" value="NZ_BFGF01000011.1"/>
</dbReference>
<comment type="subcellular location">
    <subcellularLocation>
        <location evidence="1">Cell membrane</location>
        <topology evidence="1">Multi-pass membrane protein</topology>
    </subcellularLocation>
</comment>
<name>A0A0H0DRL2_ECOLX</name>
<accession>A0A0H0DRL2</accession>
<feature type="region of interest" description="Disordered" evidence="6">
    <location>
        <begin position="295"/>
        <end position="315"/>
    </location>
</feature>
<dbReference type="Proteomes" id="UP000430081">
    <property type="component" value="Unassembled WGS sequence"/>
</dbReference>
<keyword evidence="2" id="KW-1003">Cell membrane</keyword>
<feature type="transmembrane region" description="Helical" evidence="7">
    <location>
        <begin position="150"/>
        <end position="168"/>
    </location>
</feature>
<feature type="compositionally biased region" description="Basic and acidic residues" evidence="6">
    <location>
        <begin position="296"/>
        <end position="315"/>
    </location>
</feature>
<feature type="transmembrane region" description="Helical" evidence="7">
    <location>
        <begin position="246"/>
        <end position="265"/>
    </location>
</feature>
<dbReference type="InterPro" id="IPR037185">
    <property type="entry name" value="EmrE-like"/>
</dbReference>
<sequence length="315" mass="34718">MRRMTILVLFLLVVLTWGTTWLAMRIAAETIPPVFATGMRFMFAAPFLISIAWLRKIPILFPPGQRLFQLVICIFYFSIPFSLMIYGETYVSSGLASLIFANMPVAVLIASSLFLKEKTNSMQIMGLTIAIVALAGILLEESKTSAESHWQGIIALVSAVIIHAIIYTQCKKRSCTVSVVTFNALPCFLAGLILSATGWFFERPEVSTFSVYSILATLYLGAFAGVFGILCYFALQQKASAFQASLVFLIFPLIAVSLESCIYGYGISTQSMLFIIPLVIGLFLTLFLRRVPVTNGHRDSSSQKANEIAEHAENS</sequence>
<feature type="transmembrane region" description="Helical" evidence="7">
    <location>
        <begin position="93"/>
        <end position="115"/>
    </location>
</feature>
<keyword evidence="5 7" id="KW-0472">Membrane</keyword>
<evidence type="ECO:0000256" key="6">
    <source>
        <dbReference type="SAM" id="MobiDB-lite"/>
    </source>
</evidence>
<proteinExistence type="predicted"/>
<dbReference type="InterPro" id="IPR050638">
    <property type="entry name" value="AA-Vitamin_Transporters"/>
</dbReference>
<evidence type="ECO:0000256" key="7">
    <source>
        <dbReference type="SAM" id="Phobius"/>
    </source>
</evidence>
<geneLocation type="plasmid" evidence="12">
    <name>prhb10-c12_2</name>
</geneLocation>
<feature type="domain" description="EamA" evidence="8">
    <location>
        <begin position="151"/>
        <end position="286"/>
    </location>
</feature>
<evidence type="ECO:0000256" key="4">
    <source>
        <dbReference type="ARBA" id="ARBA00022989"/>
    </source>
</evidence>
<dbReference type="PANTHER" id="PTHR32322">
    <property type="entry name" value="INNER MEMBRANE TRANSPORTER"/>
    <property type="match status" value="1"/>
</dbReference>
<dbReference type="EMBL" id="WTMQ01000012">
    <property type="protein sequence ID" value="MWL06264.1"/>
    <property type="molecule type" value="Genomic_DNA"/>
</dbReference>
<dbReference type="EMBL" id="CP057907">
    <property type="protein sequence ID" value="QMO43819.1"/>
    <property type="molecule type" value="Genomic_DNA"/>
</dbReference>
<feature type="transmembrane region" description="Helical" evidence="7">
    <location>
        <begin position="35"/>
        <end position="55"/>
    </location>
</feature>
<feature type="domain" description="EamA" evidence="8">
    <location>
        <begin position="6"/>
        <end position="138"/>
    </location>
</feature>
<dbReference type="GO" id="GO:0005886">
    <property type="term" value="C:plasma membrane"/>
    <property type="evidence" value="ECO:0007669"/>
    <property type="project" value="UniProtKB-SubCell"/>
</dbReference>
<geneLocation type="plasmid" evidence="10">
    <name>pRHB10-C12_2</name>
</geneLocation>
<keyword evidence="4 7" id="KW-1133">Transmembrane helix</keyword>
<organism evidence="9 11">
    <name type="scientific">Escherichia coli</name>
    <dbReference type="NCBI Taxonomy" id="562"/>
    <lineage>
        <taxon>Bacteria</taxon>
        <taxon>Pseudomonadati</taxon>
        <taxon>Pseudomonadota</taxon>
        <taxon>Gammaproteobacteria</taxon>
        <taxon>Enterobacterales</taxon>
        <taxon>Enterobacteriaceae</taxon>
        <taxon>Escherichia</taxon>
    </lineage>
</organism>
<dbReference type="Proteomes" id="UP000514754">
    <property type="component" value="Plasmid pRHB10-C12_2"/>
</dbReference>
<evidence type="ECO:0000256" key="3">
    <source>
        <dbReference type="ARBA" id="ARBA00022692"/>
    </source>
</evidence>
<protein>
    <submittedName>
        <fullName evidence="10">DMT family transporter</fullName>
    </submittedName>
    <submittedName>
        <fullName evidence="9">EamA family transporter</fullName>
    </submittedName>
</protein>
<dbReference type="SUPFAM" id="SSF103481">
    <property type="entry name" value="Multidrug resistance efflux transporter EmrE"/>
    <property type="match status" value="2"/>
</dbReference>
<reference evidence="10 12" key="2">
    <citation type="submission" date="2020-06" db="EMBL/GenBank/DDBJ databases">
        <title>REHAB project genomes.</title>
        <authorList>
            <person name="Shaw L.P."/>
        </authorList>
    </citation>
    <scope>NUCLEOTIDE SEQUENCE [LARGE SCALE GENOMIC DNA]</scope>
    <source>
        <strain evidence="10 12">RHB10-C12</strain>
        <plasmid evidence="12">prhb10-c12_2</plasmid>
        <plasmid evidence="10">pRHB10-C12_2</plasmid>
    </source>
</reference>
<dbReference type="AlphaFoldDB" id="A0A0H0DRL2"/>
<keyword evidence="3 7" id="KW-0812">Transmembrane</keyword>
<feature type="transmembrane region" description="Helical" evidence="7">
    <location>
        <begin position="213"/>
        <end position="234"/>
    </location>
</feature>
<evidence type="ECO:0000256" key="5">
    <source>
        <dbReference type="ARBA" id="ARBA00023136"/>
    </source>
</evidence>
<feature type="transmembrane region" description="Helical" evidence="7">
    <location>
        <begin position="67"/>
        <end position="87"/>
    </location>
</feature>
<evidence type="ECO:0000313" key="12">
    <source>
        <dbReference type="Proteomes" id="UP000514754"/>
    </source>
</evidence>
<dbReference type="PANTHER" id="PTHR32322:SF14">
    <property type="entry name" value="PROTEIN PAGO"/>
    <property type="match status" value="1"/>
</dbReference>
<reference evidence="9 11" key="1">
    <citation type="submission" date="2019-12" db="EMBL/GenBank/DDBJ databases">
        <title>Enteriobacteria Tanzani isolates_10432.</title>
        <authorList>
            <person name="Subbiah M."/>
            <person name="Call D."/>
        </authorList>
    </citation>
    <scope>NUCLEOTIDE SEQUENCE [LARGE SCALE GENOMIC DNA]</scope>
    <source>
        <strain evidence="9 11">10432wG7</strain>
    </source>
</reference>
<evidence type="ECO:0000313" key="11">
    <source>
        <dbReference type="Proteomes" id="UP000430081"/>
    </source>
</evidence>
<dbReference type="Pfam" id="PF00892">
    <property type="entry name" value="EamA"/>
    <property type="match status" value="2"/>
</dbReference>
<evidence type="ECO:0000259" key="8">
    <source>
        <dbReference type="Pfam" id="PF00892"/>
    </source>
</evidence>
<feature type="transmembrane region" description="Helical" evidence="7">
    <location>
        <begin position="271"/>
        <end position="288"/>
    </location>
</feature>
<evidence type="ECO:0000313" key="9">
    <source>
        <dbReference type="EMBL" id="MWL06264.1"/>
    </source>
</evidence>
<evidence type="ECO:0000256" key="1">
    <source>
        <dbReference type="ARBA" id="ARBA00004651"/>
    </source>
</evidence>
<feature type="transmembrane region" description="Helical" evidence="7">
    <location>
        <begin position="180"/>
        <end position="201"/>
    </location>
</feature>
<gene>
    <name evidence="9" type="ORF">GQM13_22915</name>
    <name evidence="10" type="ORF">HVW43_26340</name>
</gene>
<keyword evidence="10" id="KW-0614">Plasmid</keyword>
<feature type="transmembrane region" description="Helical" evidence="7">
    <location>
        <begin position="122"/>
        <end position="138"/>
    </location>
</feature>
<dbReference type="InterPro" id="IPR000620">
    <property type="entry name" value="EamA_dom"/>
</dbReference>